<dbReference type="EMBL" id="SZQL01000014">
    <property type="protein sequence ID" value="TKK66583.1"/>
    <property type="molecule type" value="Genomic_DNA"/>
</dbReference>
<dbReference type="CDD" id="cd07820">
    <property type="entry name" value="SRPBCC_3"/>
    <property type="match status" value="1"/>
</dbReference>
<evidence type="ECO:0000313" key="1">
    <source>
        <dbReference type="EMBL" id="TKK66583.1"/>
    </source>
</evidence>
<sequence length="162" mass="18903">MPVIHLTTIINAPAQRVFNLSRSIDLHKESMAHTNECAIAGKTNGLIEQGEWVTWEARHLLKKRYLTVAITHMQLYSLFIDEMQKGDFKMMRHEHYFDQKAEETIMTDVFNFKSPYGVIGNIVDTFFLKYYMKQLLVKRNATIKEYAETEGWKSVLPTPLDT</sequence>
<dbReference type="Proteomes" id="UP000305848">
    <property type="component" value="Unassembled WGS sequence"/>
</dbReference>
<gene>
    <name evidence="1" type="ORF">FC093_16185</name>
</gene>
<dbReference type="RefSeq" id="WP_137262856.1">
    <property type="nucleotide sequence ID" value="NZ_SZQL01000014.1"/>
</dbReference>
<dbReference type="Gene3D" id="3.30.530.20">
    <property type="match status" value="1"/>
</dbReference>
<dbReference type="SUPFAM" id="SSF55961">
    <property type="entry name" value="Bet v1-like"/>
    <property type="match status" value="1"/>
</dbReference>
<accession>A0A4V5UU92</accession>
<name>A0A4V5UU92_9BACT</name>
<proteinExistence type="predicted"/>
<dbReference type="AlphaFoldDB" id="A0A4V5UU92"/>
<organism evidence="1 2">
    <name type="scientific">Ilyomonas limi</name>
    <dbReference type="NCBI Taxonomy" id="2575867"/>
    <lineage>
        <taxon>Bacteria</taxon>
        <taxon>Pseudomonadati</taxon>
        <taxon>Bacteroidota</taxon>
        <taxon>Chitinophagia</taxon>
        <taxon>Chitinophagales</taxon>
        <taxon>Chitinophagaceae</taxon>
        <taxon>Ilyomonas</taxon>
    </lineage>
</organism>
<protein>
    <submittedName>
        <fullName evidence="1">SRPBCC family protein</fullName>
    </submittedName>
</protein>
<reference evidence="1 2" key="1">
    <citation type="submission" date="2019-05" db="EMBL/GenBank/DDBJ databases">
        <title>Panacibacter sp. strain 17mud1-8 Genome sequencing and assembly.</title>
        <authorList>
            <person name="Chhetri G."/>
        </authorList>
    </citation>
    <scope>NUCLEOTIDE SEQUENCE [LARGE SCALE GENOMIC DNA]</scope>
    <source>
        <strain evidence="1 2">17mud1-8</strain>
    </source>
</reference>
<dbReference type="InterPro" id="IPR023393">
    <property type="entry name" value="START-like_dom_sf"/>
</dbReference>
<comment type="caution">
    <text evidence="1">The sequence shown here is derived from an EMBL/GenBank/DDBJ whole genome shotgun (WGS) entry which is preliminary data.</text>
</comment>
<evidence type="ECO:0000313" key="2">
    <source>
        <dbReference type="Proteomes" id="UP000305848"/>
    </source>
</evidence>
<keyword evidence="2" id="KW-1185">Reference proteome</keyword>
<dbReference type="OrthoDB" id="9801773at2"/>